<accession>A0A1P8UUA1</accession>
<dbReference type="KEGG" id="paby:Ga0080574_TMP2639"/>
<gene>
    <name evidence="2" type="ORF">Ga0080574_TMP2639</name>
</gene>
<organism evidence="2 3">
    <name type="scientific">Salipiger abyssi</name>
    <dbReference type="NCBI Taxonomy" id="1250539"/>
    <lineage>
        <taxon>Bacteria</taxon>
        <taxon>Pseudomonadati</taxon>
        <taxon>Pseudomonadota</taxon>
        <taxon>Alphaproteobacteria</taxon>
        <taxon>Rhodobacterales</taxon>
        <taxon>Roseobacteraceae</taxon>
        <taxon>Salipiger</taxon>
    </lineage>
</organism>
<keyword evidence="3" id="KW-1185">Reference proteome</keyword>
<dbReference type="OrthoDB" id="495539at2"/>
<reference evidence="2 3" key="1">
    <citation type="submission" date="2016-04" db="EMBL/GenBank/DDBJ databases">
        <title>Deep-sea bacteria in the southern Pacific.</title>
        <authorList>
            <person name="Tang K."/>
        </authorList>
    </citation>
    <scope>NUCLEOTIDE SEQUENCE [LARGE SCALE GENOMIC DNA]</scope>
    <source>
        <strain evidence="2 3">JLT2014</strain>
    </source>
</reference>
<dbReference type="AlphaFoldDB" id="A0A1P8UUA1"/>
<feature type="chain" id="PRO_5013134473" evidence="1">
    <location>
        <begin position="20"/>
        <end position="138"/>
    </location>
</feature>
<dbReference type="STRING" id="1250539.Ga0080574_TMP2639"/>
<proteinExistence type="predicted"/>
<evidence type="ECO:0000256" key="1">
    <source>
        <dbReference type="SAM" id="SignalP"/>
    </source>
</evidence>
<evidence type="ECO:0000313" key="3">
    <source>
        <dbReference type="Proteomes" id="UP000187059"/>
    </source>
</evidence>
<keyword evidence="1" id="KW-0732">Signal</keyword>
<dbReference type="Pfam" id="PF20341">
    <property type="entry name" value="DUF6636"/>
    <property type="match status" value="1"/>
</dbReference>
<dbReference type="Proteomes" id="UP000187059">
    <property type="component" value="Chromosome"/>
</dbReference>
<evidence type="ECO:0000313" key="2">
    <source>
        <dbReference type="EMBL" id="APZ52973.1"/>
    </source>
</evidence>
<dbReference type="InterPro" id="IPR046576">
    <property type="entry name" value="DUF6636"/>
</dbReference>
<name>A0A1P8UUA1_9RHOB</name>
<dbReference type="EMBL" id="CP015093">
    <property type="protein sequence ID" value="APZ52973.1"/>
    <property type="molecule type" value="Genomic_DNA"/>
</dbReference>
<protein>
    <submittedName>
        <fullName evidence="2">Uncharacterized protein</fullName>
    </submittedName>
</protein>
<feature type="signal peptide" evidence="1">
    <location>
        <begin position="1"/>
        <end position="19"/>
    </location>
</feature>
<dbReference type="RefSeq" id="WP_076699967.1">
    <property type="nucleotide sequence ID" value="NZ_CP015093.1"/>
</dbReference>
<sequence length="138" mass="14385" precursor="true">MLRPIAFLVLAGLAAPVAADVSPFRTPSDNIRCWIGTGAGAPDLSCEIVEINGTPNVARPASCSGPWGHKYVLLSRGPARLECGAPIKGASPSGVDVAPYGVSSDWGGISCLSERTGLRCQNADGHGFLLSRRVLKVW</sequence>